<dbReference type="InterPro" id="IPR036397">
    <property type="entry name" value="RNaseH_sf"/>
</dbReference>
<organism evidence="3 4">
    <name type="scientific">Mucuna pruriens</name>
    <name type="common">Velvet bean</name>
    <name type="synonym">Dolichos pruriens</name>
    <dbReference type="NCBI Taxonomy" id="157652"/>
    <lineage>
        <taxon>Eukaryota</taxon>
        <taxon>Viridiplantae</taxon>
        <taxon>Streptophyta</taxon>
        <taxon>Embryophyta</taxon>
        <taxon>Tracheophyta</taxon>
        <taxon>Spermatophyta</taxon>
        <taxon>Magnoliopsida</taxon>
        <taxon>eudicotyledons</taxon>
        <taxon>Gunneridae</taxon>
        <taxon>Pentapetalae</taxon>
        <taxon>rosids</taxon>
        <taxon>fabids</taxon>
        <taxon>Fabales</taxon>
        <taxon>Fabaceae</taxon>
        <taxon>Papilionoideae</taxon>
        <taxon>50 kb inversion clade</taxon>
        <taxon>NPAAA clade</taxon>
        <taxon>indigoferoid/millettioid clade</taxon>
        <taxon>Phaseoleae</taxon>
        <taxon>Mucuna</taxon>
    </lineage>
</organism>
<protein>
    <recommendedName>
        <fullName evidence="2">Integrase catalytic domain-containing protein</fullName>
    </recommendedName>
</protein>
<dbReference type="InterPro" id="IPR025724">
    <property type="entry name" value="GAG-pre-integrase_dom"/>
</dbReference>
<reference evidence="3" key="1">
    <citation type="submission" date="2018-05" db="EMBL/GenBank/DDBJ databases">
        <title>Draft genome of Mucuna pruriens seed.</title>
        <authorList>
            <person name="Nnadi N.E."/>
            <person name="Vos R."/>
            <person name="Hasami M.H."/>
            <person name="Devisetty U.K."/>
            <person name="Aguiy J.C."/>
        </authorList>
    </citation>
    <scope>NUCLEOTIDE SEQUENCE [LARGE SCALE GENOMIC DNA]</scope>
    <source>
        <strain evidence="3">JCA_2017</strain>
    </source>
</reference>
<dbReference type="GO" id="GO:0003676">
    <property type="term" value="F:nucleic acid binding"/>
    <property type="evidence" value="ECO:0007669"/>
    <property type="project" value="InterPro"/>
</dbReference>
<gene>
    <name evidence="3" type="ORF">CR513_17578</name>
</gene>
<dbReference type="OrthoDB" id="1380361at2759"/>
<dbReference type="GO" id="GO:0008233">
    <property type="term" value="F:peptidase activity"/>
    <property type="evidence" value="ECO:0007669"/>
    <property type="project" value="UniProtKB-KW"/>
</dbReference>
<feature type="non-terminal residue" evidence="3">
    <location>
        <position position="291"/>
    </location>
</feature>
<dbReference type="AlphaFoldDB" id="A0A371H999"/>
<dbReference type="InterPro" id="IPR012337">
    <property type="entry name" value="RNaseH-like_sf"/>
</dbReference>
<evidence type="ECO:0000259" key="2">
    <source>
        <dbReference type="PROSITE" id="PS50994"/>
    </source>
</evidence>
<proteinExistence type="predicted"/>
<dbReference type="Pfam" id="PF22936">
    <property type="entry name" value="Pol_BBD"/>
    <property type="match status" value="1"/>
</dbReference>
<feature type="non-terminal residue" evidence="3">
    <location>
        <position position="1"/>
    </location>
</feature>
<dbReference type="Pfam" id="PF13976">
    <property type="entry name" value="gag_pre-integrs"/>
    <property type="match status" value="1"/>
</dbReference>
<dbReference type="Proteomes" id="UP000257109">
    <property type="component" value="Unassembled WGS sequence"/>
</dbReference>
<dbReference type="PROSITE" id="PS50994">
    <property type="entry name" value="INTEGRASE"/>
    <property type="match status" value="1"/>
</dbReference>
<dbReference type="InterPro" id="IPR001584">
    <property type="entry name" value="Integrase_cat-core"/>
</dbReference>
<dbReference type="SUPFAM" id="SSF53098">
    <property type="entry name" value="Ribonuclease H-like"/>
    <property type="match status" value="1"/>
</dbReference>
<keyword evidence="1" id="KW-0378">Hydrolase</keyword>
<feature type="domain" description="Integrase catalytic" evidence="2">
    <location>
        <begin position="183"/>
        <end position="291"/>
    </location>
</feature>
<dbReference type="InterPro" id="IPR054722">
    <property type="entry name" value="PolX-like_BBD"/>
</dbReference>
<comment type="caution">
    <text evidence="3">The sequence shown here is derived from an EMBL/GenBank/DDBJ whole genome shotgun (WGS) entry which is preliminary data.</text>
</comment>
<dbReference type="GO" id="GO:0006508">
    <property type="term" value="P:proteolysis"/>
    <property type="evidence" value="ECO:0007669"/>
    <property type="project" value="UniProtKB-KW"/>
</dbReference>
<dbReference type="InterPro" id="IPR039537">
    <property type="entry name" value="Retrotran_Ty1/copia-like"/>
</dbReference>
<keyword evidence="4" id="KW-1185">Reference proteome</keyword>
<keyword evidence="1" id="KW-0645">Protease</keyword>
<dbReference type="GO" id="GO:0015074">
    <property type="term" value="P:DNA integration"/>
    <property type="evidence" value="ECO:0007669"/>
    <property type="project" value="InterPro"/>
</dbReference>
<dbReference type="EMBL" id="QJKJ01003242">
    <property type="protein sequence ID" value="RDX99372.1"/>
    <property type="molecule type" value="Genomic_DNA"/>
</dbReference>
<evidence type="ECO:0000313" key="3">
    <source>
        <dbReference type="EMBL" id="RDX99372.1"/>
    </source>
</evidence>
<name>A0A371H999_MUCPR</name>
<accession>A0A371H999</accession>
<dbReference type="Gene3D" id="3.30.420.10">
    <property type="entry name" value="Ribonuclease H-like superfamily/Ribonuclease H"/>
    <property type="match status" value="1"/>
</dbReference>
<evidence type="ECO:0000313" key="4">
    <source>
        <dbReference type="Proteomes" id="UP000257109"/>
    </source>
</evidence>
<dbReference type="PANTHER" id="PTHR42648:SF28">
    <property type="entry name" value="TRANSPOSON-ENCODED PROTEIN WITH RIBONUCLEASE H-LIKE AND RETROVIRUS ZINC FINGER-LIKE DOMAINS"/>
    <property type="match status" value="1"/>
</dbReference>
<evidence type="ECO:0000256" key="1">
    <source>
        <dbReference type="ARBA" id="ARBA00022670"/>
    </source>
</evidence>
<dbReference type="PANTHER" id="PTHR42648">
    <property type="entry name" value="TRANSPOSASE, PUTATIVE-RELATED"/>
    <property type="match status" value="1"/>
</dbReference>
<sequence length="291" mass="33402">VTLDRISQGHSVLYYDLKWKSNATLHVTPRKEFFTSYTSSDFGVLKMDNNGVTKVIGVGDVCLHTNTGIGVKHAQNIRFNLISVHMLDEGDYDNHFAYENWKLTKGNLVVAKGEKISKLYWTKALVAKDSVNAMDMEAPLWHWRLSYISKKWLNCLAKKDMLPRLKNAELEKYSHCMTRVSFKKHPPSRKSKLLELVNYDVCGPLKVKSFSGTLYFVTFIDDCSRKLWVYTLKSKDQVSEKFKYFQALVERQSGKKVNCIHFGNGDEYYGPFNGIRHKKTPPKIPQLSGSA</sequence>